<name>A0A165G7L0_9BASI</name>
<feature type="compositionally biased region" description="Low complexity" evidence="1">
    <location>
        <begin position="56"/>
        <end position="70"/>
    </location>
</feature>
<feature type="region of interest" description="Disordered" evidence="1">
    <location>
        <begin position="112"/>
        <end position="240"/>
    </location>
</feature>
<sequence>MANPSTSTASTSHESNPRPSIPIPITRPRAGSAASSLSSNPPDLSGSPSGSPPAPALRTPFPLSPTSPTLSKFLQTAPILSTSPTASRLAGYFGQTPGSAMESEDIDEFRQRASGRRMSTGWAGRPFNAAPTSPTMQGPPPAEQSTGLLRRFSLSGAFSRPFVPPPPTAPITGPTAAANNSMPTIAEPTPMRASPSVEAPALSPPPKGRGRTLAVPKQPKRRSVSPMSERILKGQFDGFV</sequence>
<reference evidence="2 3" key="1">
    <citation type="journal article" date="2016" name="Mol. Biol. Evol.">
        <title>Comparative Genomics of Early-Diverging Mushroom-Forming Fungi Provides Insights into the Origins of Lignocellulose Decay Capabilities.</title>
        <authorList>
            <person name="Nagy L.G."/>
            <person name="Riley R."/>
            <person name="Tritt A."/>
            <person name="Adam C."/>
            <person name="Daum C."/>
            <person name="Floudas D."/>
            <person name="Sun H."/>
            <person name="Yadav J.S."/>
            <person name="Pangilinan J."/>
            <person name="Larsson K.H."/>
            <person name="Matsuura K."/>
            <person name="Barry K."/>
            <person name="Labutti K."/>
            <person name="Kuo R."/>
            <person name="Ohm R.A."/>
            <person name="Bhattacharya S.S."/>
            <person name="Shirouzu T."/>
            <person name="Yoshinaga Y."/>
            <person name="Martin F.M."/>
            <person name="Grigoriev I.V."/>
            <person name="Hibbett D.S."/>
        </authorList>
    </citation>
    <scope>NUCLEOTIDE SEQUENCE [LARGE SCALE GENOMIC DNA]</scope>
    <source>
        <strain evidence="2 3">HHB12733</strain>
    </source>
</reference>
<feature type="compositionally biased region" description="Low complexity" evidence="1">
    <location>
        <begin position="23"/>
        <end position="49"/>
    </location>
</feature>
<evidence type="ECO:0000313" key="2">
    <source>
        <dbReference type="EMBL" id="KZT57697.1"/>
    </source>
</evidence>
<gene>
    <name evidence="2" type="ORF">CALCODRAFT_483021</name>
</gene>
<feature type="compositionally biased region" description="Polar residues" evidence="1">
    <location>
        <begin position="1"/>
        <end position="14"/>
    </location>
</feature>
<keyword evidence="3" id="KW-1185">Reference proteome</keyword>
<dbReference type="AlphaFoldDB" id="A0A165G7L0"/>
<proteinExistence type="predicted"/>
<accession>A0A165G7L0</accession>
<feature type="region of interest" description="Disordered" evidence="1">
    <location>
        <begin position="1"/>
        <end position="70"/>
    </location>
</feature>
<protein>
    <submittedName>
        <fullName evidence="2">Uncharacterized protein</fullName>
    </submittedName>
</protein>
<dbReference type="OrthoDB" id="2554033at2759"/>
<evidence type="ECO:0000256" key="1">
    <source>
        <dbReference type="SAM" id="MobiDB-lite"/>
    </source>
</evidence>
<dbReference type="Proteomes" id="UP000076842">
    <property type="component" value="Unassembled WGS sequence"/>
</dbReference>
<dbReference type="InParanoid" id="A0A165G7L0"/>
<organism evidence="2 3">
    <name type="scientific">Calocera cornea HHB12733</name>
    <dbReference type="NCBI Taxonomy" id="1353952"/>
    <lineage>
        <taxon>Eukaryota</taxon>
        <taxon>Fungi</taxon>
        <taxon>Dikarya</taxon>
        <taxon>Basidiomycota</taxon>
        <taxon>Agaricomycotina</taxon>
        <taxon>Dacrymycetes</taxon>
        <taxon>Dacrymycetales</taxon>
        <taxon>Dacrymycetaceae</taxon>
        <taxon>Calocera</taxon>
    </lineage>
</organism>
<evidence type="ECO:0000313" key="3">
    <source>
        <dbReference type="Proteomes" id="UP000076842"/>
    </source>
</evidence>
<dbReference type="EMBL" id="KV423960">
    <property type="protein sequence ID" value="KZT57697.1"/>
    <property type="molecule type" value="Genomic_DNA"/>
</dbReference>